<proteinExistence type="predicted"/>
<name>A0A2U7UCN5_9VIRU</name>
<dbReference type="KEGG" id="vg:36842934"/>
<dbReference type="GeneID" id="36842934"/>
<dbReference type="RefSeq" id="YP_009482224.1">
    <property type="nucleotide sequence ID" value="NC_037666.1"/>
</dbReference>
<sequence length="97" mass="10756">MSAIYAYHGKPSSVLLHRIAARVDSLRACSTCDKIAVYYVDMSNGDHCHACGDCVTKADYAARHCDYNYCPMCRPNMAGERERRGATRFGPGKCCLQ</sequence>
<organism evidence="1">
    <name type="scientific">Pandoravirus neocaledonia</name>
    <dbReference type="NCBI Taxonomy" id="2107708"/>
    <lineage>
        <taxon>Viruses</taxon>
        <taxon>Pandoravirus</taxon>
    </lineage>
</organism>
<accession>A0A2U7UCN5</accession>
<gene>
    <name evidence="1" type="ORF">pneo_cds_614</name>
</gene>
<protein>
    <submittedName>
        <fullName evidence="1">Uncharacterized protein</fullName>
    </submittedName>
</protein>
<reference evidence="1" key="1">
    <citation type="journal article" date="2018" name="Nat. Commun.">
        <title>Diversity and evolution of the emerging Pandoraviridae family.</title>
        <authorList>
            <person name="Legendre M."/>
            <person name="Fabre E."/>
            <person name="Poirot O."/>
            <person name="Jeudy S."/>
            <person name="Lartigue A."/>
            <person name="Alempic J.M."/>
            <person name="Beucher L."/>
            <person name="Philippe N."/>
            <person name="Bertaux L."/>
            <person name="Christo-Foroux E."/>
            <person name="Labadie K."/>
            <person name="Coute Y."/>
            <person name="Abergel C."/>
            <person name="Claverie J.M."/>
        </authorList>
    </citation>
    <scope>NUCLEOTIDE SEQUENCE [LARGE SCALE GENOMIC DNA]</scope>
    <source>
        <strain evidence="1">Neocaledonia</strain>
    </source>
</reference>
<dbReference type="EMBL" id="MG011690">
    <property type="protein sequence ID" value="AVK76221.1"/>
    <property type="molecule type" value="Genomic_DNA"/>
</dbReference>
<evidence type="ECO:0000313" key="1">
    <source>
        <dbReference type="EMBL" id="AVK76221.1"/>
    </source>
</evidence>
<dbReference type="Proteomes" id="UP000249287">
    <property type="component" value="Segment"/>
</dbReference>